<comment type="caution">
    <text evidence="2">The sequence shown here is derived from an EMBL/GenBank/DDBJ whole genome shotgun (WGS) entry which is preliminary data.</text>
</comment>
<keyword evidence="1" id="KW-0472">Membrane</keyword>
<dbReference type="RefSeq" id="WP_382408157.1">
    <property type="nucleotide sequence ID" value="NZ_JBHSGU010000002.1"/>
</dbReference>
<organism evidence="2 3">
    <name type="scientific">Glaciecola siphonariae</name>
    <dbReference type="NCBI Taxonomy" id="521012"/>
    <lineage>
        <taxon>Bacteria</taxon>
        <taxon>Pseudomonadati</taxon>
        <taxon>Pseudomonadota</taxon>
        <taxon>Gammaproteobacteria</taxon>
        <taxon>Alteromonadales</taxon>
        <taxon>Alteromonadaceae</taxon>
        <taxon>Glaciecola</taxon>
    </lineage>
</organism>
<keyword evidence="3" id="KW-1185">Reference proteome</keyword>
<feature type="transmembrane region" description="Helical" evidence="1">
    <location>
        <begin position="86"/>
        <end position="107"/>
    </location>
</feature>
<proteinExistence type="predicted"/>
<name>A0ABV9LWR1_9ALTE</name>
<sequence>MKTHTANHIPLSVRIFNILWAILLIGFGLYVYFEGSFSLPGRRGSGPTEFEGIGLLLFSASLGSAALNALITVIDHYDRRNNESEYRKISVCLNVVSLILIISAFSYEFVDNQKPPVIISNGS</sequence>
<dbReference type="EMBL" id="JBHSGU010000002">
    <property type="protein sequence ID" value="MFC4700609.1"/>
    <property type="molecule type" value="Genomic_DNA"/>
</dbReference>
<gene>
    <name evidence="2" type="ORF">ACFO4O_10595</name>
</gene>
<feature type="transmembrane region" description="Helical" evidence="1">
    <location>
        <begin position="12"/>
        <end position="33"/>
    </location>
</feature>
<keyword evidence="1" id="KW-0812">Transmembrane</keyword>
<evidence type="ECO:0000256" key="1">
    <source>
        <dbReference type="SAM" id="Phobius"/>
    </source>
</evidence>
<reference evidence="3" key="1">
    <citation type="journal article" date="2019" name="Int. J. Syst. Evol. Microbiol.">
        <title>The Global Catalogue of Microorganisms (GCM) 10K type strain sequencing project: providing services to taxonomists for standard genome sequencing and annotation.</title>
        <authorList>
            <consortium name="The Broad Institute Genomics Platform"/>
            <consortium name="The Broad Institute Genome Sequencing Center for Infectious Disease"/>
            <person name="Wu L."/>
            <person name="Ma J."/>
        </authorList>
    </citation>
    <scope>NUCLEOTIDE SEQUENCE [LARGE SCALE GENOMIC DNA]</scope>
    <source>
        <strain evidence="3">KACC 12507</strain>
    </source>
</reference>
<keyword evidence="1" id="KW-1133">Transmembrane helix</keyword>
<evidence type="ECO:0000313" key="3">
    <source>
        <dbReference type="Proteomes" id="UP001595897"/>
    </source>
</evidence>
<evidence type="ECO:0000313" key="2">
    <source>
        <dbReference type="EMBL" id="MFC4700609.1"/>
    </source>
</evidence>
<protein>
    <submittedName>
        <fullName evidence="2">Uncharacterized protein</fullName>
    </submittedName>
</protein>
<feature type="transmembrane region" description="Helical" evidence="1">
    <location>
        <begin position="53"/>
        <end position="74"/>
    </location>
</feature>
<accession>A0ABV9LWR1</accession>
<dbReference type="Proteomes" id="UP001595897">
    <property type="component" value="Unassembled WGS sequence"/>
</dbReference>